<evidence type="ECO:0000259" key="1">
    <source>
        <dbReference type="Pfam" id="PF19040"/>
    </source>
</evidence>
<organism evidence="2 3">
    <name type="scientific">Rhodococcus gannanensis</name>
    <dbReference type="NCBI Taxonomy" id="1960308"/>
    <lineage>
        <taxon>Bacteria</taxon>
        <taxon>Bacillati</taxon>
        <taxon>Actinomycetota</taxon>
        <taxon>Actinomycetes</taxon>
        <taxon>Mycobacteriales</taxon>
        <taxon>Nocardiaceae</taxon>
        <taxon>Rhodococcus</taxon>
    </lineage>
</organism>
<accession>A0ABW4P7A4</accession>
<protein>
    <submittedName>
        <fullName evidence="2">SGNH hydrolase domain-containing protein</fullName>
    </submittedName>
</protein>
<dbReference type="EMBL" id="JBHUFB010000012">
    <property type="protein sequence ID" value="MFD1813839.1"/>
    <property type="molecule type" value="Genomic_DNA"/>
</dbReference>
<dbReference type="InterPro" id="IPR043968">
    <property type="entry name" value="SGNH"/>
</dbReference>
<dbReference type="Pfam" id="PF19040">
    <property type="entry name" value="SGNH"/>
    <property type="match status" value="1"/>
</dbReference>
<keyword evidence="2" id="KW-0378">Hydrolase</keyword>
<dbReference type="SUPFAM" id="SSF52266">
    <property type="entry name" value="SGNH hydrolase"/>
    <property type="match status" value="1"/>
</dbReference>
<feature type="domain" description="SGNH" evidence="1">
    <location>
        <begin position="72"/>
        <end position="288"/>
    </location>
</feature>
<dbReference type="GO" id="GO:0016787">
    <property type="term" value="F:hydrolase activity"/>
    <property type="evidence" value="ECO:0007669"/>
    <property type="project" value="UniProtKB-KW"/>
</dbReference>
<proteinExistence type="predicted"/>
<reference evidence="3" key="1">
    <citation type="journal article" date="2019" name="Int. J. Syst. Evol. Microbiol.">
        <title>The Global Catalogue of Microorganisms (GCM) 10K type strain sequencing project: providing services to taxonomists for standard genome sequencing and annotation.</title>
        <authorList>
            <consortium name="The Broad Institute Genomics Platform"/>
            <consortium name="The Broad Institute Genome Sequencing Center for Infectious Disease"/>
            <person name="Wu L."/>
            <person name="Ma J."/>
        </authorList>
    </citation>
    <scope>NUCLEOTIDE SEQUENCE [LARGE SCALE GENOMIC DNA]</scope>
    <source>
        <strain evidence="3">DT72</strain>
    </source>
</reference>
<name>A0ABW4P7A4_9NOCA</name>
<gene>
    <name evidence="2" type="ORF">ACFSJG_16590</name>
</gene>
<dbReference type="Proteomes" id="UP001597286">
    <property type="component" value="Unassembled WGS sequence"/>
</dbReference>
<comment type="caution">
    <text evidence="2">The sequence shown here is derived from an EMBL/GenBank/DDBJ whole genome shotgun (WGS) entry which is preliminary data.</text>
</comment>
<keyword evidence="3" id="KW-1185">Reference proteome</keyword>
<evidence type="ECO:0000313" key="2">
    <source>
        <dbReference type="EMBL" id="MFD1813839.1"/>
    </source>
</evidence>
<evidence type="ECO:0000313" key="3">
    <source>
        <dbReference type="Proteomes" id="UP001597286"/>
    </source>
</evidence>
<sequence length="299" mass="31920">MTSDSSAHDWPTEVAAAAVPEAEVVGAVQTAAGATTLPATITNAALLAASGDDESQWAVPGCTPSREETRLDDISGCMLGDVDSERTIALIGDSGAAMWHGAFDLIGQRNGWKVLVLTKNNCGPAAVTYYQYQLERAFTECDDWQKWRMEVLQKEQPEVVVLAGWYGGNLGPDREVTPEVWRDGLAKTASQLPTATRVVMLGNAPHPEENPSECVALNSTDLSRCSMPAAAVLPNQTGWSTAAEAVGGTYIDVNPWFCTDVCPAVVGDHLVYAGEHHITNEYAEYLSGSIENHIVTALA</sequence>
<dbReference type="RefSeq" id="WP_378486322.1">
    <property type="nucleotide sequence ID" value="NZ_JBHUFB010000012.1"/>
</dbReference>